<keyword evidence="1" id="KW-1133">Transmembrane helix</keyword>
<feature type="transmembrane region" description="Helical" evidence="1">
    <location>
        <begin position="47"/>
        <end position="70"/>
    </location>
</feature>
<evidence type="ECO:0000256" key="1">
    <source>
        <dbReference type="SAM" id="Phobius"/>
    </source>
</evidence>
<feature type="transmembrane region" description="Helical" evidence="1">
    <location>
        <begin position="90"/>
        <end position="112"/>
    </location>
</feature>
<sequence length="124" mass="14505">MHYNFGTPGLVIISVFLLLCLIFFFYSRKKIRSRIKEDLDLANKKYGILWIIIGLVVSIISVIFHLYFQIDISRSNRLLQPLLEMTSEPIIIFTIIFFLIGVTILFIGIYSVRVRKEMLDKSTQ</sequence>
<dbReference type="HOGENOM" id="CLU_1999686_0_0_0"/>
<organism evidence="2 3">
    <name type="scientific">Caldithrix abyssi DSM 13497</name>
    <dbReference type="NCBI Taxonomy" id="880073"/>
    <lineage>
        <taxon>Bacteria</taxon>
        <taxon>Pseudomonadati</taxon>
        <taxon>Calditrichota</taxon>
        <taxon>Calditrichia</taxon>
        <taxon>Calditrichales</taxon>
        <taxon>Calditrichaceae</taxon>
        <taxon>Caldithrix</taxon>
    </lineage>
</organism>
<dbReference type="AlphaFoldDB" id="H1XW12"/>
<evidence type="ECO:0000313" key="3">
    <source>
        <dbReference type="Proteomes" id="UP000004671"/>
    </source>
</evidence>
<keyword evidence="3" id="KW-1185">Reference proteome</keyword>
<name>H1XW12_CALAY</name>
<gene>
    <name evidence="2" type="ORF">Calab_2174</name>
</gene>
<proteinExistence type="predicted"/>
<accession>H1XW12</accession>
<keyword evidence="1" id="KW-0472">Membrane</keyword>
<evidence type="ECO:0000313" key="2">
    <source>
        <dbReference type="EMBL" id="EHO41784.1"/>
    </source>
</evidence>
<dbReference type="Proteomes" id="UP000004671">
    <property type="component" value="Chromosome"/>
</dbReference>
<dbReference type="InParanoid" id="H1XW12"/>
<dbReference type="RefSeq" id="WP_006928960.1">
    <property type="nucleotide sequence ID" value="NZ_CM001402.1"/>
</dbReference>
<reference evidence="2 3" key="1">
    <citation type="submission" date="2011-09" db="EMBL/GenBank/DDBJ databases">
        <title>The permanent draft genome of Caldithrix abyssi DSM 13497.</title>
        <authorList>
            <consortium name="US DOE Joint Genome Institute (JGI-PGF)"/>
            <person name="Lucas S."/>
            <person name="Han J."/>
            <person name="Lapidus A."/>
            <person name="Bruce D."/>
            <person name="Goodwin L."/>
            <person name="Pitluck S."/>
            <person name="Peters L."/>
            <person name="Kyrpides N."/>
            <person name="Mavromatis K."/>
            <person name="Ivanova N."/>
            <person name="Mikhailova N."/>
            <person name="Chertkov O."/>
            <person name="Detter J.C."/>
            <person name="Tapia R."/>
            <person name="Han C."/>
            <person name="Land M."/>
            <person name="Hauser L."/>
            <person name="Markowitz V."/>
            <person name="Cheng J.-F."/>
            <person name="Hugenholtz P."/>
            <person name="Woyke T."/>
            <person name="Wu D."/>
            <person name="Spring S."/>
            <person name="Brambilla E."/>
            <person name="Klenk H.-P."/>
            <person name="Eisen J.A."/>
        </authorList>
    </citation>
    <scope>NUCLEOTIDE SEQUENCE [LARGE SCALE GENOMIC DNA]</scope>
    <source>
        <strain evidence="2 3">DSM 13497</strain>
    </source>
</reference>
<keyword evidence="1" id="KW-0812">Transmembrane</keyword>
<protein>
    <submittedName>
        <fullName evidence="2">Uncharacterized protein</fullName>
    </submittedName>
</protein>
<dbReference type="PaxDb" id="880073-Calab_2174"/>
<dbReference type="EMBL" id="CM001402">
    <property type="protein sequence ID" value="EHO41784.1"/>
    <property type="molecule type" value="Genomic_DNA"/>
</dbReference>
<feature type="transmembrane region" description="Helical" evidence="1">
    <location>
        <begin position="6"/>
        <end position="26"/>
    </location>
</feature>